<keyword evidence="1" id="KW-0812">Transmembrane</keyword>
<evidence type="ECO:0008006" key="4">
    <source>
        <dbReference type="Google" id="ProtNLM"/>
    </source>
</evidence>
<name>A0A160VT55_9EURY</name>
<organism evidence="2 3">
    <name type="scientific">Thermococcus chitonophagus</name>
    <dbReference type="NCBI Taxonomy" id="54262"/>
    <lineage>
        <taxon>Archaea</taxon>
        <taxon>Methanobacteriati</taxon>
        <taxon>Methanobacteriota</taxon>
        <taxon>Thermococci</taxon>
        <taxon>Thermococcales</taxon>
        <taxon>Thermococcaceae</taxon>
        <taxon>Thermococcus</taxon>
    </lineage>
</organism>
<dbReference type="STRING" id="54262.CHITON_1301"/>
<dbReference type="GeneID" id="33322979"/>
<keyword evidence="1" id="KW-1133">Transmembrane helix</keyword>
<reference evidence="3" key="1">
    <citation type="submission" date="2016-01" db="EMBL/GenBank/DDBJ databases">
        <authorList>
            <person name="Vorgias C.E."/>
        </authorList>
    </citation>
    <scope>NUCLEOTIDE SEQUENCE [LARGE SCALE GENOMIC DNA]</scope>
</reference>
<feature type="transmembrane region" description="Helical" evidence="1">
    <location>
        <begin position="7"/>
        <end position="29"/>
    </location>
</feature>
<dbReference type="Pfam" id="PF04021">
    <property type="entry name" value="Class_IIIsignal"/>
    <property type="match status" value="1"/>
</dbReference>
<evidence type="ECO:0000313" key="3">
    <source>
        <dbReference type="Proteomes" id="UP000093069"/>
    </source>
</evidence>
<accession>A0A160VT55</accession>
<sequence>MKRAQTAIEYLLMLAATLILVAIVLRVVMDSIKTLSNSVDEYARVMRRKLLENL</sequence>
<dbReference type="Proteomes" id="UP000093069">
    <property type="component" value="Chromosome I"/>
</dbReference>
<dbReference type="AlphaFoldDB" id="A0A160VT55"/>
<dbReference type="KEGG" id="tch:CHITON_1301"/>
<dbReference type="EMBL" id="LN999010">
    <property type="protein sequence ID" value="CUX78080.1"/>
    <property type="molecule type" value="Genomic_DNA"/>
</dbReference>
<protein>
    <recommendedName>
        <fullName evidence="4">Class III signal peptide-containing protein</fullName>
    </recommendedName>
</protein>
<proteinExistence type="predicted"/>
<evidence type="ECO:0000256" key="1">
    <source>
        <dbReference type="SAM" id="Phobius"/>
    </source>
</evidence>
<evidence type="ECO:0000313" key="2">
    <source>
        <dbReference type="EMBL" id="CUX78080.1"/>
    </source>
</evidence>
<dbReference type="RefSeq" id="WP_084448880.1">
    <property type="nucleotide sequence ID" value="NZ_CP015193.1"/>
</dbReference>
<keyword evidence="1" id="KW-0472">Membrane</keyword>
<dbReference type="InterPro" id="IPR007166">
    <property type="entry name" value="Class3_signal_pept_motif"/>
</dbReference>
<gene>
    <name evidence="2" type="ORF">CHITON_1301</name>
</gene>